<keyword evidence="6" id="KW-0325">Glycoprotein</keyword>
<dbReference type="STRING" id="515635.Dtur_1739"/>
<dbReference type="PANTHER" id="PTHR31776">
    <property type="entry name" value="ALPHA-L-ARABINOFURANOSIDASE 1"/>
    <property type="match status" value="1"/>
</dbReference>
<dbReference type="SUPFAM" id="SSF49785">
    <property type="entry name" value="Galactose-binding domain-like"/>
    <property type="match status" value="1"/>
</dbReference>
<dbReference type="InterPro" id="IPR013320">
    <property type="entry name" value="ConA-like_dom_sf"/>
</dbReference>
<dbReference type="Proteomes" id="UP000007719">
    <property type="component" value="Chromosome"/>
</dbReference>
<dbReference type="HOGENOM" id="CLU_010060_2_0_0"/>
<sequence>MNKRLLIIFFIIFLVMPFILEGNDETTDVLEIDLSKKGIEISPNLYGIFFEDINYAGDGGLYAELIQNRSFEFPDPMYSWSINVMGKDKAGYVIEKKDPVSTKNPNYLRIVISSLDKGVLLSNQGYQGISLKKGEYYIVTLYARSPDGSIKNINFEVSNRKGNVAFKDFISDIDRKWKKFEKVIMCNQDIDDGRFVILIKEKGTVDLDFISLFPQNTWKERKNGLRFDLVKWLYDLKPSFMRFPGGCLVQGRNMNEAYRWKFTIGDPLERPTIPNFWGYYQSLGLGFYEYFLLCEDLGAEPIPVINCGMSFQGGSYTDMVPLDKLDEYIQDALDLIEFANGSVDTKWGSIRAKLGHPEPFNLKYIEIGNEQWGPEYYVRYEKFYDAIKKKYPYIKVIFGVGPSPSGKIFDDGWNWVKKTGKADLVDEHYYMSPEWFLNNVDRYSTYDRKGPKVYVGEYAAHGVGRRNNLEAALSEAAYLLNIEKYSDIVSMISYAPLFGKEGASQWQPNLIWFNNRSSYATPSYYVLKILNENKGKYVLPFKLLTLKDKADEVISGMIGLGSWQTSVEYKDLRVISNITGEVLYKDNFIDTLKNWTIARGIWTIKNGVFSQSTLSENCFALTGDVNWSNYTIQVKARKISGREGFLIMFGVKNSDNFYWWNIGGWGNSYTAIEKAVGGIKSIIGNSANVRVEENRWYDIKIEVNGNRIRCYLDGVLIHDVEDRVVRQDIYSNVTEDENGDILIKVVNISNKNKRFSIVIKGLENLRLEEEARVITLTSDSLKDENSFIAPNKISPQYTNISGVDKNFVYVFPRYSLTVLRLKKR</sequence>
<dbReference type="Gene3D" id="3.20.20.80">
    <property type="entry name" value="Glycosidases"/>
    <property type="match status" value="1"/>
</dbReference>
<feature type="domain" description="Alpha-L-arabinofuranosidase C-terminal" evidence="7">
    <location>
        <begin position="456"/>
        <end position="815"/>
    </location>
</feature>
<dbReference type="GO" id="GO:0016787">
    <property type="term" value="F:hydrolase activity"/>
    <property type="evidence" value="ECO:0000318"/>
    <property type="project" value="GO_Central"/>
</dbReference>
<dbReference type="InterPro" id="IPR008979">
    <property type="entry name" value="Galactose-bd-like_sf"/>
</dbReference>
<dbReference type="Pfam" id="PF06964">
    <property type="entry name" value="Alpha-L-AF_C"/>
    <property type="match status" value="1"/>
</dbReference>
<dbReference type="RefSeq" id="WP_012584086.1">
    <property type="nucleotide sequence ID" value="NC_011661.1"/>
</dbReference>
<dbReference type="OrthoDB" id="9758333at2"/>
<dbReference type="Gene3D" id="2.60.120.260">
    <property type="entry name" value="Galactose-binding domain-like"/>
    <property type="match status" value="1"/>
</dbReference>
<dbReference type="InterPro" id="IPR017853">
    <property type="entry name" value="GH"/>
</dbReference>
<dbReference type="SMART" id="SM00813">
    <property type="entry name" value="Alpha-L-AF_C"/>
    <property type="match status" value="1"/>
</dbReference>
<comment type="catalytic activity">
    <reaction evidence="1">
        <text>Hydrolysis of terminal non-reducing alpha-L-arabinofuranoside residues in alpha-L-arabinosides.</text>
        <dbReference type="EC" id="3.2.1.55"/>
    </reaction>
</comment>
<keyword evidence="4" id="KW-0732">Signal</keyword>
<dbReference type="InterPro" id="IPR010496">
    <property type="entry name" value="AL/BT2_dom"/>
</dbReference>
<evidence type="ECO:0000256" key="6">
    <source>
        <dbReference type="ARBA" id="ARBA00023180"/>
    </source>
</evidence>
<accession>B8E3D7</accession>
<dbReference type="Pfam" id="PF22848">
    <property type="entry name" value="ASD1_dom"/>
    <property type="match status" value="1"/>
</dbReference>
<organism evidence="8 9">
    <name type="scientific">Dictyoglomus turgidum (strain DSM 6724 / Z-1310)</name>
    <dbReference type="NCBI Taxonomy" id="515635"/>
    <lineage>
        <taxon>Bacteria</taxon>
        <taxon>Pseudomonadati</taxon>
        <taxon>Dictyoglomota</taxon>
        <taxon>Dictyoglomia</taxon>
        <taxon>Dictyoglomales</taxon>
        <taxon>Dictyoglomaceae</taxon>
        <taxon>Dictyoglomus</taxon>
    </lineage>
</organism>
<dbReference type="Gene3D" id="2.60.120.560">
    <property type="entry name" value="Exo-inulinase, domain 1"/>
    <property type="match status" value="1"/>
</dbReference>
<dbReference type="eggNOG" id="COG3534">
    <property type="taxonomic scope" value="Bacteria"/>
</dbReference>
<evidence type="ECO:0000256" key="5">
    <source>
        <dbReference type="ARBA" id="ARBA00022801"/>
    </source>
</evidence>
<dbReference type="InterPro" id="IPR010720">
    <property type="entry name" value="Alpha-L-AF_C"/>
</dbReference>
<keyword evidence="5 8" id="KW-0378">Hydrolase</keyword>
<evidence type="ECO:0000256" key="4">
    <source>
        <dbReference type="ARBA" id="ARBA00022729"/>
    </source>
</evidence>
<proteinExistence type="inferred from homology"/>
<evidence type="ECO:0000313" key="9">
    <source>
        <dbReference type="Proteomes" id="UP000007719"/>
    </source>
</evidence>
<dbReference type="Pfam" id="PF06439">
    <property type="entry name" value="3keto-disac_hyd"/>
    <property type="match status" value="1"/>
</dbReference>
<dbReference type="SUPFAM" id="SSF51011">
    <property type="entry name" value="Glycosyl hydrolase domain"/>
    <property type="match status" value="1"/>
</dbReference>
<gene>
    <name evidence="8" type="ordered locus">Dtur_1739</name>
</gene>
<dbReference type="SUPFAM" id="SSF51445">
    <property type="entry name" value="(Trans)glycosidases"/>
    <property type="match status" value="1"/>
</dbReference>
<dbReference type="CAZy" id="GH51">
    <property type="family name" value="Glycoside Hydrolase Family 51"/>
</dbReference>
<comment type="similarity">
    <text evidence="2">Belongs to the glycosyl hydrolase 51 family.</text>
</comment>
<dbReference type="AlphaFoldDB" id="B8E3D7"/>
<evidence type="ECO:0000259" key="7">
    <source>
        <dbReference type="SMART" id="SM00813"/>
    </source>
</evidence>
<dbReference type="Gene3D" id="2.60.40.1180">
    <property type="entry name" value="Golgi alpha-mannosidase II"/>
    <property type="match status" value="1"/>
</dbReference>
<dbReference type="EC" id="3.2.1.55" evidence="3"/>
<evidence type="ECO:0000256" key="2">
    <source>
        <dbReference type="ARBA" id="ARBA00007186"/>
    </source>
</evidence>
<dbReference type="PANTHER" id="PTHR31776:SF0">
    <property type="entry name" value="ALPHA-L-ARABINOFURANOSIDASE 1"/>
    <property type="match status" value="1"/>
</dbReference>
<keyword evidence="9" id="KW-1185">Reference proteome</keyword>
<dbReference type="KEGG" id="dtu:Dtur_1739"/>
<evidence type="ECO:0000256" key="3">
    <source>
        <dbReference type="ARBA" id="ARBA00012670"/>
    </source>
</evidence>
<dbReference type="InterPro" id="IPR051563">
    <property type="entry name" value="Glycosyl_Hydrolase_51"/>
</dbReference>
<protein>
    <recommendedName>
        <fullName evidence="3">non-reducing end alpha-L-arabinofuranosidase</fullName>
        <ecNumber evidence="3">3.2.1.55</ecNumber>
    </recommendedName>
</protein>
<dbReference type="InParanoid" id="B8E3D7"/>
<evidence type="ECO:0000313" key="8">
    <source>
        <dbReference type="EMBL" id="ACK43011.1"/>
    </source>
</evidence>
<dbReference type="SUPFAM" id="SSF49899">
    <property type="entry name" value="Concanavalin A-like lectins/glucanases"/>
    <property type="match status" value="1"/>
</dbReference>
<dbReference type="EMBL" id="CP001251">
    <property type="protein sequence ID" value="ACK43011.1"/>
    <property type="molecule type" value="Genomic_DNA"/>
</dbReference>
<dbReference type="GO" id="GO:0046373">
    <property type="term" value="P:L-arabinose metabolic process"/>
    <property type="evidence" value="ECO:0007669"/>
    <property type="project" value="InterPro"/>
</dbReference>
<reference evidence="9" key="1">
    <citation type="journal article" date="2016" name="Front. Microbiol.">
        <title>The complete genome sequence of hyperthermophile Dictyoglomus turgidum DSM 6724 reveals a specialized carbohydrate fermentor.</title>
        <authorList>
            <person name="Brumm P.J."/>
            <person name="Gowda K."/>
            <person name="Robb F.T."/>
            <person name="Mead D.A."/>
        </authorList>
    </citation>
    <scope>NUCLEOTIDE SEQUENCE [LARGE SCALE GENOMIC DNA]</scope>
    <source>
        <strain evidence="9">DSM 6724 / Z-1310</strain>
    </source>
</reference>
<dbReference type="PATRIC" id="fig|515635.4.peg.1791"/>
<name>B8E3D7_DICTD</name>
<dbReference type="GO" id="GO:0046556">
    <property type="term" value="F:alpha-L-arabinofuranosidase activity"/>
    <property type="evidence" value="ECO:0007669"/>
    <property type="project" value="UniProtKB-EC"/>
</dbReference>
<dbReference type="InterPro" id="IPR055235">
    <property type="entry name" value="ASD1_cat"/>
</dbReference>
<evidence type="ECO:0000256" key="1">
    <source>
        <dbReference type="ARBA" id="ARBA00001462"/>
    </source>
</evidence>
<keyword evidence="8" id="KW-0326">Glycosidase</keyword>
<dbReference type="InterPro" id="IPR013780">
    <property type="entry name" value="Glyco_hydro_b"/>
</dbReference>
<dbReference type="EnsemblBacteria" id="ACK43011">
    <property type="protein sequence ID" value="ACK43011"/>
    <property type="gene ID" value="Dtur_1739"/>
</dbReference>